<dbReference type="SFLD" id="SFLDS00003">
    <property type="entry name" value="Haloacid_Dehalogenase"/>
    <property type="match status" value="1"/>
</dbReference>
<dbReference type="Gene3D" id="3.40.50.1000">
    <property type="entry name" value="HAD superfamily/HAD-like"/>
    <property type="match status" value="1"/>
</dbReference>
<dbReference type="InterPro" id="IPR036412">
    <property type="entry name" value="HAD-like_sf"/>
</dbReference>
<dbReference type="Proteomes" id="UP000078406">
    <property type="component" value="Unassembled WGS sequence"/>
</dbReference>
<organism evidence="2 3">
    <name type="scientific">Vibrio bivalvicida</name>
    <dbReference type="NCBI Taxonomy" id="1276888"/>
    <lineage>
        <taxon>Bacteria</taxon>
        <taxon>Pseudomonadati</taxon>
        <taxon>Pseudomonadota</taxon>
        <taxon>Gammaproteobacteria</taxon>
        <taxon>Vibrionales</taxon>
        <taxon>Vibrionaceae</taxon>
        <taxon>Vibrio</taxon>
        <taxon>Vibrio oreintalis group</taxon>
    </lineage>
</organism>
<protein>
    <submittedName>
        <fullName evidence="2">Carotenoid dehydrogenase</fullName>
    </submittedName>
</protein>
<reference evidence="2 3" key="1">
    <citation type="journal article" date="2016" name="Syst. Appl. Microbiol.">
        <title>Vibrio bivalvicida sp. nov., a novel larval pathogen for bivalve molluscs reared in a hatchery.</title>
        <authorList>
            <person name="Dubert J."/>
            <person name="Romalde J.L."/>
            <person name="Prado S."/>
            <person name="Barja J.L."/>
        </authorList>
    </citation>
    <scope>NUCLEOTIDE SEQUENCE [LARGE SCALE GENOMIC DNA]</scope>
    <source>
        <strain evidence="2 3">605</strain>
    </source>
</reference>
<dbReference type="InterPro" id="IPR023214">
    <property type="entry name" value="HAD_sf"/>
</dbReference>
<dbReference type="InterPro" id="IPR041492">
    <property type="entry name" value="HAD_2"/>
</dbReference>
<evidence type="ECO:0000313" key="2">
    <source>
        <dbReference type="EMBL" id="OAJ95714.1"/>
    </source>
</evidence>
<dbReference type="NCBIfam" id="TIGR01509">
    <property type="entry name" value="HAD-SF-IA-v3"/>
    <property type="match status" value="1"/>
</dbReference>
<dbReference type="PANTHER" id="PTHR43481:SF4">
    <property type="entry name" value="GLYCEROL-1-PHOSPHATE PHOSPHOHYDROLASE 1-RELATED"/>
    <property type="match status" value="1"/>
</dbReference>
<dbReference type="RefSeq" id="WP_054962957.1">
    <property type="nucleotide sequence ID" value="NZ_LLEI02000016.1"/>
</dbReference>
<accession>A0A177Y4E2</accession>
<sequence>MFESMNKYQALIFDMDGTIIDTMPAHLKAWKQTANYYGFPFCKQWLHGLGGMPSYKIAAEVNKKHNLAIDPMEVSRYKMAAFASLDEHGETIECTVKVLNHFHGKKKLAVGTGSQRKNAEQLLSKAQLLDKLDVVVTASDVINHKPNPDTFLQAARLLDVSASECLVFEDTELGLQAAHAAKMDCMMVEGGELVFYPYNR</sequence>
<comment type="similarity">
    <text evidence="1">Belongs to the HAD-like hydrolase superfamily. CbbY/CbbZ/Gph/YieH family.</text>
</comment>
<dbReference type="NCBIfam" id="TIGR02009">
    <property type="entry name" value="PGMB-YQAB-SF"/>
    <property type="match status" value="1"/>
</dbReference>
<dbReference type="Gene3D" id="1.10.150.240">
    <property type="entry name" value="Putative phosphatase, domain 2"/>
    <property type="match status" value="1"/>
</dbReference>
<gene>
    <name evidence="2" type="ORF">APB76_03190</name>
</gene>
<comment type="caution">
    <text evidence="2">The sequence shown here is derived from an EMBL/GenBank/DDBJ whole genome shotgun (WGS) entry which is preliminary data.</text>
</comment>
<evidence type="ECO:0000313" key="3">
    <source>
        <dbReference type="Proteomes" id="UP000078406"/>
    </source>
</evidence>
<dbReference type="InterPro" id="IPR006439">
    <property type="entry name" value="HAD-SF_hydro_IA"/>
</dbReference>
<dbReference type="PANTHER" id="PTHR43481">
    <property type="entry name" value="FRUCTOSE-1-PHOSPHATE PHOSPHATASE"/>
    <property type="match status" value="1"/>
</dbReference>
<dbReference type="AlphaFoldDB" id="A0A177Y4E2"/>
<dbReference type="SUPFAM" id="SSF56784">
    <property type="entry name" value="HAD-like"/>
    <property type="match status" value="1"/>
</dbReference>
<dbReference type="EMBL" id="LLEI02000016">
    <property type="protein sequence ID" value="OAJ95714.1"/>
    <property type="molecule type" value="Genomic_DNA"/>
</dbReference>
<dbReference type="InterPro" id="IPR023198">
    <property type="entry name" value="PGP-like_dom2"/>
</dbReference>
<evidence type="ECO:0000256" key="1">
    <source>
        <dbReference type="ARBA" id="ARBA00006171"/>
    </source>
</evidence>
<name>A0A177Y4E2_9VIBR</name>
<dbReference type="Pfam" id="PF13419">
    <property type="entry name" value="HAD_2"/>
    <property type="match status" value="1"/>
</dbReference>
<dbReference type="InterPro" id="IPR010976">
    <property type="entry name" value="B-phosphoglucomutase_hydrolase"/>
</dbReference>
<dbReference type="InterPro" id="IPR051806">
    <property type="entry name" value="HAD-like_SPP"/>
</dbReference>
<dbReference type="GO" id="GO:0050308">
    <property type="term" value="F:sugar-phosphatase activity"/>
    <property type="evidence" value="ECO:0007669"/>
    <property type="project" value="TreeGrafter"/>
</dbReference>
<proteinExistence type="inferred from homology"/>
<dbReference type="SFLD" id="SFLDG01129">
    <property type="entry name" value="C1.5:_HAD__Beta-PGM__Phosphata"/>
    <property type="match status" value="1"/>
</dbReference>
<dbReference type="CDD" id="cd07505">
    <property type="entry name" value="HAD_BPGM-like"/>
    <property type="match status" value="1"/>
</dbReference>